<reference evidence="4 5" key="1">
    <citation type="submission" date="2019-08" db="EMBL/GenBank/DDBJ databases">
        <title>Lewinella sp. strain SSH13 Genome sequencing and assembly.</title>
        <authorList>
            <person name="Kim I."/>
        </authorList>
    </citation>
    <scope>NUCLEOTIDE SEQUENCE [LARGE SCALE GENOMIC DNA]</scope>
    <source>
        <strain evidence="4 5">SSH13</strain>
    </source>
</reference>
<proteinExistence type="predicted"/>
<sequence>MNKLYRFLFILLAFQIAVSSCASTKKRDDQSALGKLWHNMNSHYNGYFNAKEIMTETLLSIDEQHVDNYTQRLDMFPFLELDNTSSVTEQLDIAIEKVAIVVKKHPYSNWVDDSYLLIGQAQLIKQDYESAEKTLRFMVTEFRPRPTRKKSKKASGESDEPEEEFVSRRNVESNPAQDIKDRLRARKDAQKERKKLSKERQKAAKERKKQREKERKARIRARKKGIKLAPVSSKTDTSAVTGLENEPEEDPEEELGPIGMISIFNQASNLGGGEAYGKKSGSYMLKHRPAFQEGRLWLAWTLVKRDNFDQAQIILEDMRANRGTFPDIRRKAMAVQAFLYLEQGKFEEAIPYLEEAAEVAESRNERARYYYIAGQLYQELGQPSGAAGAFEKTIAARPDYELELGARLNLAQNSFLSGTGSAADALKKLERMAKEDKNIPYESQIYFSMAAVALKSGDQEAGAQYLQMSLSSPSAGSVQRTEAYSLLGDLAYNEDDFLSAKLYYDTTLTVMDKGDFRYDAIEGRRDQLTGIADALTDIEVKDSLLRIGMLPEPEREKWAANLFEQRRQASIRPTTPIASNSRGSAGGSALSTSSFWAYSSQAIKRGKRDFERTWGERPLTDNWRRSRRTGDIFEDDGDGGSSSPTEEVTIVTEDEITKLLEGIPTTEAEQNTMTIQQATNWFNLGREYRDQLDNSPKALSAFETLNNRYPNANGEAESWYYQYLIHKENGNTAKAQEFATKLKSRYNGSKYEKLSNDPSYAATLMADENKLVREYETAYRAFEQGDYNTAHEMAVKGRATLLGKHPLKARYALLLAMTTGNTQGRQAYINALRQVVSQFDNTPEQTRAKEILRLLGESGARLPGQTSASAASGGFKESMDELHYLLIVFNDEDTDLNAAKIKVAEFNNKYNKMDRLRVTNVYLGTGNKTPVLVIRRIKSGELAMKYVNNAIEREKEFLNAGVFDYDVYAVSQSNYREVLKARSVESYREWFKENY</sequence>
<gene>
    <name evidence="4" type="ORF">FUA23_20420</name>
</gene>
<feature type="compositionally biased region" description="Basic and acidic residues" evidence="2">
    <location>
        <begin position="198"/>
        <end position="215"/>
    </location>
</feature>
<evidence type="ECO:0000256" key="2">
    <source>
        <dbReference type="SAM" id="MobiDB-lite"/>
    </source>
</evidence>
<feature type="compositionally biased region" description="Acidic residues" evidence="2">
    <location>
        <begin position="245"/>
        <end position="254"/>
    </location>
</feature>
<accession>A0A5C7FHA0</accession>
<feature type="repeat" description="TPR" evidence="1">
    <location>
        <begin position="330"/>
        <end position="363"/>
    </location>
</feature>
<dbReference type="Gene3D" id="1.25.40.10">
    <property type="entry name" value="Tetratricopeptide repeat domain"/>
    <property type="match status" value="2"/>
</dbReference>
<name>A0A5C7FHA0_9BACT</name>
<protein>
    <submittedName>
        <fullName evidence="4">Tetratricopeptide repeat protein</fullName>
    </submittedName>
</protein>
<keyword evidence="5" id="KW-1185">Reference proteome</keyword>
<dbReference type="SMART" id="SM00028">
    <property type="entry name" value="TPR"/>
    <property type="match status" value="3"/>
</dbReference>
<dbReference type="RefSeq" id="WP_147932633.1">
    <property type="nucleotide sequence ID" value="NZ_VOXD01000045.1"/>
</dbReference>
<dbReference type="AlphaFoldDB" id="A0A5C7FHA0"/>
<feature type="compositionally biased region" description="Basic and acidic residues" evidence="2">
    <location>
        <begin position="178"/>
        <end position="191"/>
    </location>
</feature>
<dbReference type="PROSITE" id="PS50005">
    <property type="entry name" value="TPR"/>
    <property type="match status" value="2"/>
</dbReference>
<dbReference type="InterPro" id="IPR019734">
    <property type="entry name" value="TPR_rpt"/>
</dbReference>
<feature type="repeat" description="TPR" evidence="1">
    <location>
        <begin position="367"/>
        <end position="400"/>
    </location>
</feature>
<dbReference type="EMBL" id="VOXD01000045">
    <property type="protein sequence ID" value="TXF85664.1"/>
    <property type="molecule type" value="Genomic_DNA"/>
</dbReference>
<evidence type="ECO:0000256" key="1">
    <source>
        <dbReference type="PROSITE-ProRule" id="PRU00339"/>
    </source>
</evidence>
<organism evidence="4 5">
    <name type="scientific">Neolewinella aurantiaca</name>
    <dbReference type="NCBI Taxonomy" id="2602767"/>
    <lineage>
        <taxon>Bacteria</taxon>
        <taxon>Pseudomonadati</taxon>
        <taxon>Bacteroidota</taxon>
        <taxon>Saprospiria</taxon>
        <taxon>Saprospirales</taxon>
        <taxon>Lewinellaceae</taxon>
        <taxon>Neolewinella</taxon>
    </lineage>
</organism>
<feature type="region of interest" description="Disordered" evidence="2">
    <location>
        <begin position="144"/>
        <end position="254"/>
    </location>
</feature>
<dbReference type="OrthoDB" id="1522549at2"/>
<dbReference type="Pfam" id="PF13424">
    <property type="entry name" value="TPR_12"/>
    <property type="match status" value="1"/>
</dbReference>
<feature type="chain" id="PRO_5023139563" evidence="3">
    <location>
        <begin position="23"/>
        <end position="995"/>
    </location>
</feature>
<dbReference type="PROSITE" id="PS51257">
    <property type="entry name" value="PROKAR_LIPOPROTEIN"/>
    <property type="match status" value="1"/>
</dbReference>
<evidence type="ECO:0000313" key="5">
    <source>
        <dbReference type="Proteomes" id="UP000321907"/>
    </source>
</evidence>
<comment type="caution">
    <text evidence="4">The sequence shown here is derived from an EMBL/GenBank/DDBJ whole genome shotgun (WGS) entry which is preliminary data.</text>
</comment>
<evidence type="ECO:0000313" key="4">
    <source>
        <dbReference type="EMBL" id="TXF85664.1"/>
    </source>
</evidence>
<dbReference type="SUPFAM" id="SSF48452">
    <property type="entry name" value="TPR-like"/>
    <property type="match status" value="1"/>
</dbReference>
<evidence type="ECO:0000256" key="3">
    <source>
        <dbReference type="SAM" id="SignalP"/>
    </source>
</evidence>
<keyword evidence="3" id="KW-0732">Signal</keyword>
<feature type="compositionally biased region" description="Basic residues" evidence="2">
    <location>
        <begin position="216"/>
        <end position="226"/>
    </location>
</feature>
<dbReference type="InterPro" id="IPR011990">
    <property type="entry name" value="TPR-like_helical_dom_sf"/>
</dbReference>
<feature type="signal peptide" evidence="3">
    <location>
        <begin position="1"/>
        <end position="22"/>
    </location>
</feature>
<keyword evidence="1" id="KW-0802">TPR repeat</keyword>
<dbReference type="Proteomes" id="UP000321907">
    <property type="component" value="Unassembled WGS sequence"/>
</dbReference>